<gene>
    <name evidence="1" type="ORF">MSG28_013753</name>
</gene>
<evidence type="ECO:0000313" key="1">
    <source>
        <dbReference type="EMBL" id="KAI8432803.1"/>
    </source>
</evidence>
<comment type="caution">
    <text evidence="1">The sequence shown here is derived from an EMBL/GenBank/DDBJ whole genome shotgun (WGS) entry which is preliminary data.</text>
</comment>
<organism evidence="1 2">
    <name type="scientific">Choristoneura fumiferana</name>
    <name type="common">Spruce budworm moth</name>
    <name type="synonym">Archips fumiferana</name>
    <dbReference type="NCBI Taxonomy" id="7141"/>
    <lineage>
        <taxon>Eukaryota</taxon>
        <taxon>Metazoa</taxon>
        <taxon>Ecdysozoa</taxon>
        <taxon>Arthropoda</taxon>
        <taxon>Hexapoda</taxon>
        <taxon>Insecta</taxon>
        <taxon>Pterygota</taxon>
        <taxon>Neoptera</taxon>
        <taxon>Endopterygota</taxon>
        <taxon>Lepidoptera</taxon>
        <taxon>Glossata</taxon>
        <taxon>Ditrysia</taxon>
        <taxon>Tortricoidea</taxon>
        <taxon>Tortricidae</taxon>
        <taxon>Tortricinae</taxon>
        <taxon>Choristoneura</taxon>
    </lineage>
</organism>
<sequence length="749" mass="86778">MSENAEMDCEDPAETKRAYKCNYQLFDNLNVVYNSSTSMIIFWNKYQLFLYENFNFDDATIIFTPEFLVHQILISNNYLLCLDCNGNIHVTSLKFKNCAQKRLKTNFQPRQENIVAWVQRNEHVLSLKLEDETYSLCLNKMVTELSKVKQIQIRYDDDTWPLPKTTQQKCLITACKVPENDENVKKLFNTLNLLDYDIVIITFDRMDTFACLFNPNTFENELKLVKLYSSPLEIHTIQILELEDLNILFALTSGTVMKLPLVKSTPPPVAIHLNTAIYKFVASKDIFMYTDGISMWKTEDSFTSIKFTQLFVRQVKDFVKCGDQLICTTYSNLFYLLPVDNENIYLEANYSEFCPVEKLSNNTEYLFKVFEEANNNIEVVDKVYEEGNYITAMALSNRPDLMETVVQTEVVVYDYYEDVIKENQGIMLMEDLKEYFRVNSIYLLVKITTLQMEALVNELMKQLFNASKFHISLYSDDKLVKTNSINIPESLKKINLLIPIDSMTTNMANIKLVVEIVLHIPGASVNEPAWLTFYHIESHINPEYFIKTDLISNKNVTSKDPEEPIEELILKLTLDETESLFKFSSLPSLKGNPSSLSLYVKLPPNYRDIFQNRELLNRHYNSIKADYLFKQLSSEEFLQSKNYLTFEIGRLKVEVEIVSDELQHVSSALLRVACECVETAQKMRNFFADLIYDNFDSPHPSTKFVDHILYSATENMQKALIESGDVGNAKNLYVLTKQFQKNVIGSLPL</sequence>
<reference evidence="1 2" key="1">
    <citation type="journal article" date="2022" name="Genome Biol. Evol.">
        <title>The Spruce Budworm Genome: Reconstructing the Evolutionary History of Antifreeze Proteins.</title>
        <authorList>
            <person name="Beliveau C."/>
            <person name="Gagne P."/>
            <person name="Picq S."/>
            <person name="Vernygora O."/>
            <person name="Keeling C.I."/>
            <person name="Pinkney K."/>
            <person name="Doucet D."/>
            <person name="Wen F."/>
            <person name="Johnston J.S."/>
            <person name="Maaroufi H."/>
            <person name="Boyle B."/>
            <person name="Laroche J."/>
            <person name="Dewar K."/>
            <person name="Juretic N."/>
            <person name="Blackburn G."/>
            <person name="Nisole A."/>
            <person name="Brunet B."/>
            <person name="Brandao M."/>
            <person name="Lumley L."/>
            <person name="Duan J."/>
            <person name="Quan G."/>
            <person name="Lucarotti C.J."/>
            <person name="Roe A.D."/>
            <person name="Sperling F.A.H."/>
            <person name="Levesque R.C."/>
            <person name="Cusson M."/>
        </authorList>
    </citation>
    <scope>NUCLEOTIDE SEQUENCE [LARGE SCALE GENOMIC DNA]</scope>
    <source>
        <strain evidence="1">Glfc:IPQL:Cfum</strain>
    </source>
</reference>
<accession>A0ACC0K9B0</accession>
<dbReference type="Proteomes" id="UP001064048">
    <property type="component" value="Chromosome 24"/>
</dbReference>
<protein>
    <submittedName>
        <fullName evidence="1">Uncharacterized protein</fullName>
    </submittedName>
</protein>
<keyword evidence="2" id="KW-1185">Reference proteome</keyword>
<evidence type="ECO:0000313" key="2">
    <source>
        <dbReference type="Proteomes" id="UP001064048"/>
    </source>
</evidence>
<name>A0ACC0K9B0_CHOFU</name>
<proteinExistence type="predicted"/>
<dbReference type="EMBL" id="CM046124">
    <property type="protein sequence ID" value="KAI8432803.1"/>
    <property type="molecule type" value="Genomic_DNA"/>
</dbReference>